<dbReference type="PRINTS" id="PR00109">
    <property type="entry name" value="TYRKINASE"/>
</dbReference>
<evidence type="ECO:0000313" key="8">
    <source>
        <dbReference type="Proteomes" id="UP000030745"/>
    </source>
</evidence>
<accession>A0A067CKR4</accession>
<dbReference type="SUPFAM" id="SSF49562">
    <property type="entry name" value="C2 domain (Calcium/lipid-binding domain, CaLB)"/>
    <property type="match status" value="1"/>
</dbReference>
<dbReference type="EMBL" id="KK583204">
    <property type="protein sequence ID" value="KDO29775.1"/>
    <property type="molecule type" value="Genomic_DNA"/>
</dbReference>
<dbReference type="Pfam" id="PF00168">
    <property type="entry name" value="C2"/>
    <property type="match status" value="1"/>
</dbReference>
<dbReference type="OrthoDB" id="4062651at2759"/>
<keyword evidence="7" id="KW-0808">Transferase</keyword>
<dbReference type="InterPro" id="IPR000008">
    <property type="entry name" value="C2_dom"/>
</dbReference>
<dbReference type="InterPro" id="IPR000719">
    <property type="entry name" value="Prot_kinase_dom"/>
</dbReference>
<dbReference type="SMART" id="SM00220">
    <property type="entry name" value="S_TKc"/>
    <property type="match status" value="2"/>
</dbReference>
<dbReference type="InterPro" id="IPR008271">
    <property type="entry name" value="Ser/Thr_kinase_AS"/>
</dbReference>
<dbReference type="AlphaFoldDB" id="A0A067CKR4"/>
<feature type="domain" description="C2" evidence="5">
    <location>
        <begin position="1"/>
        <end position="106"/>
    </location>
</feature>
<dbReference type="VEuPathDB" id="FungiDB:SPRG_04891"/>
<dbReference type="PROSITE" id="PS50011">
    <property type="entry name" value="PROTEIN_KINASE_DOM"/>
    <property type="match status" value="2"/>
</dbReference>
<evidence type="ECO:0000259" key="6">
    <source>
        <dbReference type="PROSITE" id="PS50011"/>
    </source>
</evidence>
<keyword evidence="7" id="KW-0418">Kinase</keyword>
<keyword evidence="3 4" id="KW-0067">ATP-binding</keyword>
<dbReference type="InterPro" id="IPR017441">
    <property type="entry name" value="Protein_kinase_ATP_BS"/>
</dbReference>
<dbReference type="InterPro" id="IPR011009">
    <property type="entry name" value="Kinase-like_dom_sf"/>
</dbReference>
<dbReference type="PROSITE" id="PS00107">
    <property type="entry name" value="PROTEIN_KINASE_ATP"/>
    <property type="match status" value="1"/>
</dbReference>
<evidence type="ECO:0000256" key="4">
    <source>
        <dbReference type="PROSITE-ProRule" id="PRU10141"/>
    </source>
</evidence>
<dbReference type="Proteomes" id="UP000030745">
    <property type="component" value="Unassembled WGS sequence"/>
</dbReference>
<feature type="domain" description="Protein kinase" evidence="6">
    <location>
        <begin position="449"/>
        <end position="715"/>
    </location>
</feature>
<dbReference type="STRING" id="695850.A0A067CKR4"/>
<dbReference type="CDD" id="cd00030">
    <property type="entry name" value="C2"/>
    <property type="match status" value="1"/>
</dbReference>
<dbReference type="KEGG" id="spar:SPRG_04891"/>
<protein>
    <submittedName>
        <fullName evidence="7">TKL protein kinase</fullName>
    </submittedName>
</protein>
<dbReference type="InterPro" id="IPR001245">
    <property type="entry name" value="Ser-Thr/Tyr_kinase_cat_dom"/>
</dbReference>
<keyword evidence="1" id="KW-0723">Serine/threonine-protein kinase</keyword>
<organism evidence="7 8">
    <name type="scientific">Saprolegnia parasitica (strain CBS 223.65)</name>
    <dbReference type="NCBI Taxonomy" id="695850"/>
    <lineage>
        <taxon>Eukaryota</taxon>
        <taxon>Sar</taxon>
        <taxon>Stramenopiles</taxon>
        <taxon>Oomycota</taxon>
        <taxon>Saprolegniomycetes</taxon>
        <taxon>Saprolegniales</taxon>
        <taxon>Saprolegniaceae</taxon>
        <taxon>Saprolegnia</taxon>
    </lineage>
</organism>
<name>A0A067CKR4_SAPPC</name>
<keyword evidence="8" id="KW-1185">Reference proteome</keyword>
<evidence type="ECO:0000256" key="3">
    <source>
        <dbReference type="ARBA" id="ARBA00022840"/>
    </source>
</evidence>
<dbReference type="SUPFAM" id="SSF56112">
    <property type="entry name" value="Protein kinase-like (PK-like)"/>
    <property type="match status" value="2"/>
</dbReference>
<gene>
    <name evidence="7" type="ORF">SPRG_04891</name>
</gene>
<dbReference type="GeneID" id="24127308"/>
<dbReference type="InterPro" id="IPR051681">
    <property type="entry name" value="Ser/Thr_Kinases-Pseudokinases"/>
</dbReference>
<dbReference type="PROSITE" id="PS50004">
    <property type="entry name" value="C2"/>
    <property type="match status" value="1"/>
</dbReference>
<dbReference type="Gene3D" id="3.30.200.20">
    <property type="entry name" value="Phosphorylase Kinase, domain 1"/>
    <property type="match status" value="1"/>
</dbReference>
<dbReference type="Gene3D" id="1.10.510.10">
    <property type="entry name" value="Transferase(Phosphotransferase) domain 1"/>
    <property type="match status" value="2"/>
</dbReference>
<sequence length="715" mass="78576">MLVVVHVAEAKDLKSHKMFRSVNHAYVNLYYAGKKVTSDVAHNQKNAPRWGLKKRFANINPACDSAIRLDVFDQGQWGRSEMFIGYCEVAVPVRPKRVDFWVPIKVEDATTGSVFVHIDCTAEPSQILPRSQRDQDYAMPRQVAPYLLPMPPQGAPYQLPMRRMGSLSDSFLQLAAALPETVPRIEPTELRTCRHLGSGAFGNVHSGSYKDLTVAIKTFHVKSGDEIEMFKKEVNVMAGLDSTHTVQLLGITHAANDQPQIVMEFMDGGNLDKHIKSLAAAPEHDVSKVLHLACGIGKGLAYLHDQGIIHRDLKPANVLLSADKTVVKLGDFGISREEVKESMTNGVGTTLWMSPEVMQGGRYSVAADMYAFGVILTELETLQSPYAGLNLRRYVLQDKIAKEGLRPTMSTKCPPWYARLAQDCMQANPNKRPSAVDVVGILEAHMASSPSLQLIPEELLRDIVPFTSSKRCVLGRATLAFRPVVLKTFPSMKSDVFKDMVDVMRAVASPHTVPLLGTTLLSSTAIMGLASPCVLVMAYMPGGNLHTWLTQRSNVDFLDTARAIAEAVAYLHAKKVVHGNLTPSNVLFDAAGQPKLTDFGYGRDEDMMTTNGGNATHWMAPEILHDDMPSTASDVYSLGVLLTQLETGREPYWDLKSNLQRRVAQIVTGALRPSLSASCPPWYRKLAQACMAGDAMHRPSAAEIVSELVKHTAKP</sequence>
<dbReference type="CDD" id="cd13999">
    <property type="entry name" value="STKc_MAP3K-like"/>
    <property type="match status" value="1"/>
</dbReference>
<proteinExistence type="predicted"/>
<dbReference type="RefSeq" id="XP_012199421.1">
    <property type="nucleotide sequence ID" value="XM_012344031.1"/>
</dbReference>
<dbReference type="PANTHER" id="PTHR44329">
    <property type="entry name" value="SERINE/THREONINE-PROTEIN KINASE TNNI3K-RELATED"/>
    <property type="match status" value="1"/>
</dbReference>
<dbReference type="InterPro" id="IPR035892">
    <property type="entry name" value="C2_domain_sf"/>
</dbReference>
<dbReference type="OMA" id="QTDEVFY"/>
<keyword evidence="2 4" id="KW-0547">Nucleotide-binding</keyword>
<dbReference type="PROSITE" id="PS00108">
    <property type="entry name" value="PROTEIN_KINASE_ST"/>
    <property type="match status" value="1"/>
</dbReference>
<dbReference type="GO" id="GO:0004674">
    <property type="term" value="F:protein serine/threonine kinase activity"/>
    <property type="evidence" value="ECO:0007669"/>
    <property type="project" value="UniProtKB-KW"/>
</dbReference>
<evidence type="ECO:0000256" key="1">
    <source>
        <dbReference type="ARBA" id="ARBA00022527"/>
    </source>
</evidence>
<dbReference type="GO" id="GO:0005524">
    <property type="term" value="F:ATP binding"/>
    <property type="evidence" value="ECO:0007669"/>
    <property type="project" value="UniProtKB-UniRule"/>
</dbReference>
<dbReference type="Pfam" id="PF07714">
    <property type="entry name" value="PK_Tyr_Ser-Thr"/>
    <property type="match status" value="2"/>
</dbReference>
<feature type="domain" description="Protein kinase" evidence="6">
    <location>
        <begin position="190"/>
        <end position="452"/>
    </location>
</feature>
<evidence type="ECO:0000313" key="7">
    <source>
        <dbReference type="EMBL" id="KDO29775.1"/>
    </source>
</evidence>
<evidence type="ECO:0000259" key="5">
    <source>
        <dbReference type="PROSITE" id="PS50004"/>
    </source>
</evidence>
<dbReference type="Gene3D" id="2.60.40.150">
    <property type="entry name" value="C2 domain"/>
    <property type="match status" value="1"/>
</dbReference>
<reference evidence="7 8" key="1">
    <citation type="journal article" date="2013" name="PLoS Genet.">
        <title>Distinctive expansion of potential virulence genes in the genome of the oomycete fish pathogen Saprolegnia parasitica.</title>
        <authorList>
            <person name="Jiang R.H."/>
            <person name="de Bruijn I."/>
            <person name="Haas B.J."/>
            <person name="Belmonte R."/>
            <person name="Lobach L."/>
            <person name="Christie J."/>
            <person name="van den Ackerveken G."/>
            <person name="Bottin A."/>
            <person name="Bulone V."/>
            <person name="Diaz-Moreno S.M."/>
            <person name="Dumas B."/>
            <person name="Fan L."/>
            <person name="Gaulin E."/>
            <person name="Govers F."/>
            <person name="Grenville-Briggs L.J."/>
            <person name="Horner N.R."/>
            <person name="Levin J.Z."/>
            <person name="Mammella M."/>
            <person name="Meijer H.J."/>
            <person name="Morris P."/>
            <person name="Nusbaum C."/>
            <person name="Oome S."/>
            <person name="Phillips A.J."/>
            <person name="van Rooyen D."/>
            <person name="Rzeszutek E."/>
            <person name="Saraiva M."/>
            <person name="Secombes C.J."/>
            <person name="Seidl M.F."/>
            <person name="Snel B."/>
            <person name="Stassen J.H."/>
            <person name="Sykes S."/>
            <person name="Tripathy S."/>
            <person name="van den Berg H."/>
            <person name="Vega-Arreguin J.C."/>
            <person name="Wawra S."/>
            <person name="Young S.K."/>
            <person name="Zeng Q."/>
            <person name="Dieguez-Uribeondo J."/>
            <person name="Russ C."/>
            <person name="Tyler B.M."/>
            <person name="van West P."/>
        </authorList>
    </citation>
    <scope>NUCLEOTIDE SEQUENCE [LARGE SCALE GENOMIC DNA]</scope>
    <source>
        <strain evidence="7 8">CBS 223.65</strain>
    </source>
</reference>
<evidence type="ECO:0000256" key="2">
    <source>
        <dbReference type="ARBA" id="ARBA00022741"/>
    </source>
</evidence>
<feature type="binding site" evidence="4">
    <location>
        <position position="217"/>
    </location>
    <ligand>
        <name>ATP</name>
        <dbReference type="ChEBI" id="CHEBI:30616"/>
    </ligand>
</feature>